<feature type="coiled-coil region" evidence="1">
    <location>
        <begin position="56"/>
        <end position="90"/>
    </location>
</feature>
<dbReference type="Proteomes" id="UP000294830">
    <property type="component" value="Unassembled WGS sequence"/>
</dbReference>
<dbReference type="EMBL" id="SLWB01000004">
    <property type="protein sequence ID" value="TCN70097.1"/>
    <property type="molecule type" value="Genomic_DNA"/>
</dbReference>
<feature type="region of interest" description="Disordered" evidence="2">
    <location>
        <begin position="310"/>
        <end position="334"/>
    </location>
</feature>
<dbReference type="FunFam" id="2.70.70.10:FF:000006">
    <property type="entry name" value="M23 family peptidase"/>
    <property type="match status" value="1"/>
</dbReference>
<sequence>MAKIQYRFNPETLTFDIVAIPLKTRFAKGLVTFLVGFAIASVFMVIYGLFFDTPKSHNLRRQNAELRVKYELLNKRFDETDRILTDLQERDNTVYRSIFELDIIPEQVREAGSASSEKYEKLSGYENSDILIGASEKLDMLTRKVYLQSKSFDQVAVLAKSKEKMMLCVPAINPVALKGRLRLMENFGGRIDPVYRRWAYHEGIDISGPQGTPIYATGDGVVDLTEYSFRGYGNQILISHGFGYHTRYAHLTKVLVVPGQRVKRGEKIGLMGSTGKSTGSHLHYEVIVRGRPVNPVNYLSRDMELDEYESIIDNAPQTKSKGTDLSKSKKRRRR</sequence>
<dbReference type="CDD" id="cd12797">
    <property type="entry name" value="M23_peptidase"/>
    <property type="match status" value="1"/>
</dbReference>
<keyword evidence="1" id="KW-0175">Coiled coil</keyword>
<dbReference type="InterPro" id="IPR016047">
    <property type="entry name" value="M23ase_b-sheet_dom"/>
</dbReference>
<dbReference type="PANTHER" id="PTHR21666">
    <property type="entry name" value="PEPTIDASE-RELATED"/>
    <property type="match status" value="1"/>
</dbReference>
<dbReference type="GO" id="GO:0004222">
    <property type="term" value="F:metalloendopeptidase activity"/>
    <property type="evidence" value="ECO:0007669"/>
    <property type="project" value="TreeGrafter"/>
</dbReference>
<organism evidence="5 6">
    <name type="scientific">Acetobacteroides hydrogenigenes</name>
    <dbReference type="NCBI Taxonomy" id="979970"/>
    <lineage>
        <taxon>Bacteria</taxon>
        <taxon>Pseudomonadati</taxon>
        <taxon>Bacteroidota</taxon>
        <taxon>Bacteroidia</taxon>
        <taxon>Bacteroidales</taxon>
        <taxon>Rikenellaceae</taxon>
        <taxon>Acetobacteroides</taxon>
    </lineage>
</organism>
<keyword evidence="3" id="KW-0472">Membrane</keyword>
<keyword evidence="3" id="KW-0812">Transmembrane</keyword>
<evidence type="ECO:0000313" key="6">
    <source>
        <dbReference type="Proteomes" id="UP000294830"/>
    </source>
</evidence>
<comment type="caution">
    <text evidence="5">The sequence shown here is derived from an EMBL/GenBank/DDBJ whole genome shotgun (WGS) entry which is preliminary data.</text>
</comment>
<gene>
    <name evidence="5" type="ORF">CLV25_10448</name>
</gene>
<evidence type="ECO:0000256" key="3">
    <source>
        <dbReference type="SAM" id="Phobius"/>
    </source>
</evidence>
<dbReference type="AlphaFoldDB" id="A0A4R2EP41"/>
<accession>A0A4R2EP41</accession>
<dbReference type="Gene3D" id="2.70.70.10">
    <property type="entry name" value="Glucose Permease (Domain IIA)"/>
    <property type="match status" value="1"/>
</dbReference>
<keyword evidence="3" id="KW-1133">Transmembrane helix</keyword>
<dbReference type="OrthoDB" id="9810477at2"/>
<reference evidence="5 6" key="1">
    <citation type="submission" date="2019-03" db="EMBL/GenBank/DDBJ databases">
        <title>Genomic Encyclopedia of Archaeal and Bacterial Type Strains, Phase II (KMG-II): from individual species to whole genera.</title>
        <authorList>
            <person name="Goeker M."/>
        </authorList>
    </citation>
    <scope>NUCLEOTIDE SEQUENCE [LARGE SCALE GENOMIC DNA]</scope>
    <source>
        <strain evidence="5 6">RL-C</strain>
    </source>
</reference>
<feature type="transmembrane region" description="Helical" evidence="3">
    <location>
        <begin position="30"/>
        <end position="51"/>
    </location>
</feature>
<evidence type="ECO:0000256" key="1">
    <source>
        <dbReference type="SAM" id="Coils"/>
    </source>
</evidence>
<dbReference type="InterPro" id="IPR050570">
    <property type="entry name" value="Cell_wall_metabolism_enzyme"/>
</dbReference>
<evidence type="ECO:0000259" key="4">
    <source>
        <dbReference type="Pfam" id="PF01551"/>
    </source>
</evidence>
<dbReference type="SUPFAM" id="SSF51261">
    <property type="entry name" value="Duplicated hybrid motif"/>
    <property type="match status" value="1"/>
</dbReference>
<protein>
    <submittedName>
        <fullName evidence="5">Peptidase M23-like protein</fullName>
    </submittedName>
</protein>
<keyword evidence="6" id="KW-1185">Reference proteome</keyword>
<dbReference type="Pfam" id="PF01551">
    <property type="entry name" value="Peptidase_M23"/>
    <property type="match status" value="1"/>
</dbReference>
<feature type="domain" description="M23ase beta-sheet core" evidence="4">
    <location>
        <begin position="200"/>
        <end position="295"/>
    </location>
</feature>
<evidence type="ECO:0000313" key="5">
    <source>
        <dbReference type="EMBL" id="TCN70097.1"/>
    </source>
</evidence>
<evidence type="ECO:0000256" key="2">
    <source>
        <dbReference type="SAM" id="MobiDB-lite"/>
    </source>
</evidence>
<dbReference type="RefSeq" id="WP_131838659.1">
    <property type="nucleotide sequence ID" value="NZ_SLWB01000004.1"/>
</dbReference>
<dbReference type="PANTHER" id="PTHR21666:SF286">
    <property type="entry name" value="LIPOPROTEIN NLPD"/>
    <property type="match status" value="1"/>
</dbReference>
<dbReference type="InterPro" id="IPR011055">
    <property type="entry name" value="Dup_hybrid_motif"/>
</dbReference>
<proteinExistence type="predicted"/>
<name>A0A4R2EP41_9BACT</name>